<accession>A0A2M7M266</accession>
<feature type="region of interest" description="Disordered" evidence="1">
    <location>
        <begin position="36"/>
        <end position="68"/>
    </location>
</feature>
<evidence type="ECO:0000313" key="4">
    <source>
        <dbReference type="Proteomes" id="UP000229703"/>
    </source>
</evidence>
<feature type="compositionally biased region" description="Gly residues" evidence="1">
    <location>
        <begin position="41"/>
        <end position="53"/>
    </location>
</feature>
<dbReference type="Proteomes" id="UP000229703">
    <property type="component" value="Unassembled WGS sequence"/>
</dbReference>
<dbReference type="AlphaFoldDB" id="A0A2M7M266"/>
<feature type="non-terminal residue" evidence="3">
    <location>
        <position position="68"/>
    </location>
</feature>
<name>A0A2M7M266_9BACT</name>
<proteinExistence type="predicted"/>
<protein>
    <submittedName>
        <fullName evidence="3">Uncharacterized protein</fullName>
    </submittedName>
</protein>
<feature type="signal peptide" evidence="2">
    <location>
        <begin position="1"/>
        <end position="20"/>
    </location>
</feature>
<organism evidence="3 4">
    <name type="scientific">bacterium (Candidatus Ratteibacteria) CG_4_10_14_3_um_filter_41_18</name>
    <dbReference type="NCBI Taxonomy" id="2014287"/>
    <lineage>
        <taxon>Bacteria</taxon>
        <taxon>Candidatus Ratteibacteria</taxon>
    </lineage>
</organism>
<reference evidence="4" key="1">
    <citation type="submission" date="2017-09" db="EMBL/GenBank/DDBJ databases">
        <title>Depth-based differentiation of microbial function through sediment-hosted aquifers and enrichment of novel symbionts in the deep terrestrial subsurface.</title>
        <authorList>
            <person name="Probst A.J."/>
            <person name="Ladd B."/>
            <person name="Jarett J.K."/>
            <person name="Geller-Mcgrath D.E."/>
            <person name="Sieber C.M.K."/>
            <person name="Emerson J.B."/>
            <person name="Anantharaman K."/>
            <person name="Thomas B.C."/>
            <person name="Malmstrom R."/>
            <person name="Stieglmeier M."/>
            <person name="Klingl A."/>
            <person name="Woyke T."/>
            <person name="Ryan C.M."/>
            <person name="Banfield J.F."/>
        </authorList>
    </citation>
    <scope>NUCLEOTIDE SEQUENCE [LARGE SCALE GENOMIC DNA]</scope>
</reference>
<comment type="caution">
    <text evidence="3">The sequence shown here is derived from an EMBL/GenBank/DDBJ whole genome shotgun (WGS) entry which is preliminary data.</text>
</comment>
<dbReference type="EMBL" id="PFJK01000266">
    <property type="protein sequence ID" value="PIX76803.1"/>
    <property type="molecule type" value="Genomic_DNA"/>
</dbReference>
<sequence length="68" mass="6819">MRKLIFISLIALTLTFPATKIYPCCGYVPGLDVEVPPDPGPGQGGCGGAGNGPGDSSSSPQITVNTAI</sequence>
<feature type="chain" id="PRO_5014986551" evidence="2">
    <location>
        <begin position="21"/>
        <end position="68"/>
    </location>
</feature>
<keyword evidence="2" id="KW-0732">Signal</keyword>
<evidence type="ECO:0000313" key="3">
    <source>
        <dbReference type="EMBL" id="PIX76803.1"/>
    </source>
</evidence>
<evidence type="ECO:0000256" key="1">
    <source>
        <dbReference type="SAM" id="MobiDB-lite"/>
    </source>
</evidence>
<gene>
    <name evidence="3" type="ORF">COZ37_06010</name>
</gene>
<evidence type="ECO:0000256" key="2">
    <source>
        <dbReference type="SAM" id="SignalP"/>
    </source>
</evidence>